<keyword evidence="3" id="KW-1185">Reference proteome</keyword>
<feature type="compositionally biased region" description="Gly residues" evidence="1">
    <location>
        <begin position="1"/>
        <end position="12"/>
    </location>
</feature>
<dbReference type="Proteomes" id="UP000324705">
    <property type="component" value="Chromosome 6B"/>
</dbReference>
<evidence type="ECO:0000313" key="2">
    <source>
        <dbReference type="EMBL" id="VAI54493.1"/>
    </source>
</evidence>
<sequence length="74" mass="7554">MSGGEVDGGGTGWSRVQRPAAAAQMRRRRRRQRDGGAGSGTSSELLSGCGEAEGGGRDLVSGGRGFEEGDSVRT</sequence>
<feature type="compositionally biased region" description="Basic and acidic residues" evidence="1">
    <location>
        <begin position="65"/>
        <end position="74"/>
    </location>
</feature>
<gene>
    <name evidence="2" type="ORF">TRITD_6Bv1G032840</name>
</gene>
<proteinExistence type="predicted"/>
<reference evidence="2 3" key="1">
    <citation type="submission" date="2017-09" db="EMBL/GenBank/DDBJ databases">
        <authorList>
            <consortium name="International Durum Wheat Genome Sequencing Consortium (IDWGSC)"/>
            <person name="Milanesi L."/>
        </authorList>
    </citation>
    <scope>NUCLEOTIDE SEQUENCE [LARGE SCALE GENOMIC DNA]</scope>
    <source>
        <strain evidence="3">cv. Svevo</strain>
    </source>
</reference>
<dbReference type="AlphaFoldDB" id="A0A9R0YGH7"/>
<evidence type="ECO:0000256" key="1">
    <source>
        <dbReference type="SAM" id="MobiDB-lite"/>
    </source>
</evidence>
<name>A0A9R0YGH7_TRITD</name>
<feature type="region of interest" description="Disordered" evidence="1">
    <location>
        <begin position="1"/>
        <end position="74"/>
    </location>
</feature>
<organism evidence="2 3">
    <name type="scientific">Triticum turgidum subsp. durum</name>
    <name type="common">Durum wheat</name>
    <name type="synonym">Triticum durum</name>
    <dbReference type="NCBI Taxonomy" id="4567"/>
    <lineage>
        <taxon>Eukaryota</taxon>
        <taxon>Viridiplantae</taxon>
        <taxon>Streptophyta</taxon>
        <taxon>Embryophyta</taxon>
        <taxon>Tracheophyta</taxon>
        <taxon>Spermatophyta</taxon>
        <taxon>Magnoliopsida</taxon>
        <taxon>Liliopsida</taxon>
        <taxon>Poales</taxon>
        <taxon>Poaceae</taxon>
        <taxon>BOP clade</taxon>
        <taxon>Pooideae</taxon>
        <taxon>Triticodae</taxon>
        <taxon>Triticeae</taxon>
        <taxon>Triticinae</taxon>
        <taxon>Triticum</taxon>
    </lineage>
</organism>
<protein>
    <submittedName>
        <fullName evidence="2">Uncharacterized protein</fullName>
    </submittedName>
</protein>
<accession>A0A9R0YGH7</accession>
<evidence type="ECO:0000313" key="3">
    <source>
        <dbReference type="Proteomes" id="UP000324705"/>
    </source>
</evidence>
<dbReference type="Gramene" id="TRITD6Bv1G032840.1">
    <property type="protein sequence ID" value="TRITD6Bv1G032840.1"/>
    <property type="gene ID" value="TRITD6Bv1G032840"/>
</dbReference>
<dbReference type="EMBL" id="LT934122">
    <property type="protein sequence ID" value="VAI54493.1"/>
    <property type="molecule type" value="Genomic_DNA"/>
</dbReference>
<feature type="compositionally biased region" description="Low complexity" evidence="1">
    <location>
        <begin position="15"/>
        <end position="24"/>
    </location>
</feature>